<feature type="compositionally biased region" description="Basic and acidic residues" evidence="1">
    <location>
        <begin position="16"/>
        <end position="48"/>
    </location>
</feature>
<dbReference type="PANTHER" id="PTHR23320:SF171">
    <property type="entry name" value="AGAP000247-PA"/>
    <property type="match status" value="1"/>
</dbReference>
<protein>
    <submittedName>
        <fullName evidence="4">Uncharacterized protein LOC108629400</fullName>
    </submittedName>
</protein>
<reference evidence="4" key="1">
    <citation type="submission" date="2025-08" db="UniProtKB">
        <authorList>
            <consortium name="RefSeq"/>
        </authorList>
    </citation>
    <scope>IDENTIFICATION</scope>
    <source>
        <tissue evidence="4">Whole body</tissue>
    </source>
</reference>
<dbReference type="Proteomes" id="UP000694925">
    <property type="component" value="Unplaced"/>
</dbReference>
<dbReference type="KEGG" id="ccal:108629400"/>
<gene>
    <name evidence="4" type="primary">LOC108629400</name>
</gene>
<evidence type="ECO:0000256" key="2">
    <source>
        <dbReference type="SAM" id="Phobius"/>
    </source>
</evidence>
<accession>A0AAJ7J9W6</accession>
<name>A0AAJ7J9W6_9HYME</name>
<evidence type="ECO:0000313" key="3">
    <source>
        <dbReference type="Proteomes" id="UP000694925"/>
    </source>
</evidence>
<proteinExistence type="predicted"/>
<keyword evidence="2" id="KW-0472">Membrane</keyword>
<dbReference type="RefSeq" id="XP_017887535.1">
    <property type="nucleotide sequence ID" value="XM_018032046.1"/>
</dbReference>
<feature type="transmembrane region" description="Helical" evidence="2">
    <location>
        <begin position="113"/>
        <end position="134"/>
    </location>
</feature>
<feature type="compositionally biased region" description="Basic and acidic residues" evidence="1">
    <location>
        <begin position="59"/>
        <end position="72"/>
    </location>
</feature>
<feature type="compositionally biased region" description="Basic and acidic residues" evidence="1">
    <location>
        <begin position="371"/>
        <end position="392"/>
    </location>
</feature>
<keyword evidence="2" id="KW-1133">Transmembrane helix</keyword>
<dbReference type="PANTHER" id="PTHR23320">
    <property type="entry name" value="MEMBRANE-SPANNING 4-DOMAINS SUBFAMILY A MS4A -RELATED"/>
    <property type="match status" value="1"/>
</dbReference>
<keyword evidence="2" id="KW-0812">Transmembrane</keyword>
<feature type="transmembrane region" description="Helical" evidence="2">
    <location>
        <begin position="146"/>
        <end position="170"/>
    </location>
</feature>
<dbReference type="AlphaFoldDB" id="A0AAJ7J9W6"/>
<feature type="compositionally biased region" description="Basic residues" evidence="1">
    <location>
        <begin position="49"/>
        <end position="58"/>
    </location>
</feature>
<feature type="region of interest" description="Disordered" evidence="1">
    <location>
        <begin position="364"/>
        <end position="446"/>
    </location>
</feature>
<evidence type="ECO:0000256" key="1">
    <source>
        <dbReference type="SAM" id="MobiDB-lite"/>
    </source>
</evidence>
<dbReference type="InterPro" id="IPR030417">
    <property type="entry name" value="MS4A"/>
</dbReference>
<evidence type="ECO:0000313" key="4">
    <source>
        <dbReference type="RefSeq" id="XP_017887535.1"/>
    </source>
</evidence>
<keyword evidence="3" id="KW-1185">Reference proteome</keyword>
<feature type="transmembrane region" description="Helical" evidence="2">
    <location>
        <begin position="77"/>
        <end position="101"/>
    </location>
</feature>
<organism evidence="3 4">
    <name type="scientific">Ceratina calcarata</name>
    <dbReference type="NCBI Taxonomy" id="156304"/>
    <lineage>
        <taxon>Eukaryota</taxon>
        <taxon>Metazoa</taxon>
        <taxon>Ecdysozoa</taxon>
        <taxon>Arthropoda</taxon>
        <taxon>Hexapoda</taxon>
        <taxon>Insecta</taxon>
        <taxon>Pterygota</taxon>
        <taxon>Neoptera</taxon>
        <taxon>Endopterygota</taxon>
        <taxon>Hymenoptera</taxon>
        <taxon>Apocrita</taxon>
        <taxon>Aculeata</taxon>
        <taxon>Apoidea</taxon>
        <taxon>Anthophila</taxon>
        <taxon>Apidae</taxon>
        <taxon>Ceratina</taxon>
        <taxon>Zadontomerus</taxon>
    </lineage>
</organism>
<dbReference type="GeneID" id="108629400"/>
<feature type="region of interest" description="Disordered" evidence="1">
    <location>
        <begin position="1"/>
        <end position="72"/>
    </location>
</feature>
<sequence length="446" mass="47217">MENGTIAADSTVRSQDSSDSKESKDSDSKPESCLESKHSKEILISEKPQRRRQPRTHRHPDDRQRSRNSGSKDESSILMFTSCAQLLLGVVLVVFGILVLVHGAALGGSGAGLWAGVGALVAGALGVVATLASSSPGKTNSSFSTAHLAASLIALALSNMAAITALTAIVRDSQRTPEVALLTVPGEDGDAAEAEGGWAGLLASIGLLVASVAELLVSGYSCLTLTPKLCGCLRPGNVDDVANGEGRLKTRNMVHQWVSAQSVPKSQPIYVVQPMMTVHPMMQLSACTGLWGPCTFTAVRFVEIKEAIVCDDFDTSSPYPMPGAPGKYPAGFVPAGAVPIAPGYGAVPMLPHMPYAARPPSQIMRKQKRHMNVEHDDTVERKKRERKSESPKRGSSTGEDQVDLAQTYTGLDKKISEEFISIAMDPERKSKASSSHGSEIGTAKNS</sequence>
<feature type="compositionally biased region" description="Polar residues" evidence="1">
    <location>
        <begin position="432"/>
        <end position="446"/>
    </location>
</feature>